<keyword evidence="2" id="KW-1185">Reference proteome</keyword>
<comment type="caution">
    <text evidence="1">The sequence shown here is derived from an EMBL/GenBank/DDBJ whole genome shotgun (WGS) entry which is preliminary data.</text>
</comment>
<sequence length="488" mass="53563">MEEERGLVEKTKGSGGEDELEVRRFSDAIRVFTEESKKQWMLAAPIAMTALFTYGINSSVQIFAGHLSALQLSAVSTALTLCSNFTTGFLLSMGSALETLSGQAFGAGQVGMLSIYMQRTWIILIISSILMSPIYIFATPILSFFGQQSDIAFLAGRFALLILPQQFAMAISYPSQKFLLTQSKVLPLAFIACTSLVLHLCALWFFTSVLEWGSTGSAIAFDVSSCAMALFQVIYIMFWCKDAWNGFSWFAFKDLWPFIKLSLSSAFMLLLADWYGALVVFLAGLLNNAQVTVASVSIWMNINSWEYMLVTGFLSATSVRLSNELGSGRPRAGKYVVIVSGSTTLFISLISSSLILATWDKFPLLFTSSKEVQDSASTAVYILAIILMLTAIQSTLTGSITGTGWQGLVAYINLGCYYLLGIPLAAALGFLLHWGVQGIWIGLISGYMAQTLVLIAMVCKTNWKGQVIQAEKRLQFWSGEDQQTKWVE</sequence>
<gene>
    <name evidence="1" type="ORF">IHE45_14G018500</name>
</gene>
<organism evidence="1 2">
    <name type="scientific">Dioscorea alata</name>
    <name type="common">Purple yam</name>
    <dbReference type="NCBI Taxonomy" id="55571"/>
    <lineage>
        <taxon>Eukaryota</taxon>
        <taxon>Viridiplantae</taxon>
        <taxon>Streptophyta</taxon>
        <taxon>Embryophyta</taxon>
        <taxon>Tracheophyta</taxon>
        <taxon>Spermatophyta</taxon>
        <taxon>Magnoliopsida</taxon>
        <taxon>Liliopsida</taxon>
        <taxon>Dioscoreales</taxon>
        <taxon>Dioscoreaceae</taxon>
        <taxon>Dioscorea</taxon>
    </lineage>
</organism>
<dbReference type="Proteomes" id="UP000827976">
    <property type="component" value="Chromosome 14"/>
</dbReference>
<proteinExistence type="predicted"/>
<dbReference type="EMBL" id="CM037024">
    <property type="protein sequence ID" value="KAH7662909.1"/>
    <property type="molecule type" value="Genomic_DNA"/>
</dbReference>
<evidence type="ECO:0000313" key="2">
    <source>
        <dbReference type="Proteomes" id="UP000827976"/>
    </source>
</evidence>
<reference evidence="2" key="1">
    <citation type="journal article" date="2022" name="Nat. Commun.">
        <title>Chromosome evolution and the genetic basis of agronomically important traits in greater yam.</title>
        <authorList>
            <person name="Bredeson J.V."/>
            <person name="Lyons J.B."/>
            <person name="Oniyinde I.O."/>
            <person name="Okereke N.R."/>
            <person name="Kolade O."/>
            <person name="Nnabue I."/>
            <person name="Nwadili C.O."/>
            <person name="Hribova E."/>
            <person name="Parker M."/>
            <person name="Nwogha J."/>
            <person name="Shu S."/>
            <person name="Carlson J."/>
            <person name="Kariba R."/>
            <person name="Muthemba S."/>
            <person name="Knop K."/>
            <person name="Barton G.J."/>
            <person name="Sherwood A.V."/>
            <person name="Lopez-Montes A."/>
            <person name="Asiedu R."/>
            <person name="Jamnadass R."/>
            <person name="Muchugi A."/>
            <person name="Goodstein D."/>
            <person name="Egesi C.N."/>
            <person name="Featherston J."/>
            <person name="Asfaw A."/>
            <person name="Simpson G.G."/>
            <person name="Dolezel J."/>
            <person name="Hendre P.S."/>
            <person name="Van Deynze A."/>
            <person name="Kumar P.L."/>
            <person name="Obidiegwu J.E."/>
            <person name="Bhattacharjee R."/>
            <person name="Rokhsar D.S."/>
        </authorList>
    </citation>
    <scope>NUCLEOTIDE SEQUENCE [LARGE SCALE GENOMIC DNA]</scope>
    <source>
        <strain evidence="2">cv. TDa95/00328</strain>
    </source>
</reference>
<evidence type="ECO:0000313" key="1">
    <source>
        <dbReference type="EMBL" id="KAH7662909.1"/>
    </source>
</evidence>
<accession>A0ACB7UQG1</accession>
<protein>
    <submittedName>
        <fullName evidence="1">Multi antimicrobial extrusion protein</fullName>
    </submittedName>
</protein>
<name>A0ACB7UQG1_DIOAL</name>